<dbReference type="HOGENOM" id="CLU_1379276_0_0_1"/>
<dbReference type="FunCoup" id="Q21904">
    <property type="interactions" value="1522"/>
</dbReference>
<dbReference type="STRING" id="6239.R10E4.7.1"/>
<dbReference type="PIR" id="T24133">
    <property type="entry name" value="T24133"/>
</dbReference>
<keyword evidence="2" id="KW-1185">Reference proteome</keyword>
<dbReference type="SMR" id="Q21904"/>
<evidence type="ECO:0000313" key="3">
    <source>
        <dbReference type="WormBase" id="R10E4.7"/>
    </source>
</evidence>
<protein>
    <submittedName>
        <fullName evidence="1">GP-PDE domain-containing protein</fullName>
    </submittedName>
</protein>
<dbReference type="InParanoid" id="Q21904"/>
<dbReference type="PaxDb" id="6239-R10E4.7"/>
<dbReference type="AGR" id="WB:WBGene00011203"/>
<gene>
    <name evidence="1" type="ORF">CELE_R10E4.7</name>
    <name evidence="1 3" type="ORF">R10E4.7</name>
</gene>
<dbReference type="Proteomes" id="UP000001940">
    <property type="component" value="Chromosome III"/>
</dbReference>
<dbReference type="eggNOG" id="ENOG502TH8K">
    <property type="taxonomic scope" value="Eukaryota"/>
</dbReference>
<dbReference type="OMA" id="YHRINDG"/>
<reference evidence="1 2" key="1">
    <citation type="journal article" date="1998" name="Science">
        <title>Genome sequence of the nematode C. elegans: a platform for investigating biology.</title>
        <authorList>
            <consortium name="The C. elegans sequencing consortium"/>
            <person name="Sulson J.E."/>
            <person name="Waterston R."/>
        </authorList>
    </citation>
    <scope>NUCLEOTIDE SEQUENCE [LARGE SCALE GENOMIC DNA]</scope>
    <source>
        <strain evidence="1 2">Bristol N2</strain>
    </source>
</reference>
<proteinExistence type="predicted"/>
<dbReference type="AlphaFoldDB" id="Q21904"/>
<organism evidence="1 2">
    <name type="scientific">Caenorhabditis elegans</name>
    <dbReference type="NCBI Taxonomy" id="6239"/>
    <lineage>
        <taxon>Eukaryota</taxon>
        <taxon>Metazoa</taxon>
        <taxon>Ecdysozoa</taxon>
        <taxon>Nematoda</taxon>
        <taxon>Chromadorea</taxon>
        <taxon>Rhabditida</taxon>
        <taxon>Rhabditina</taxon>
        <taxon>Rhabditomorpha</taxon>
        <taxon>Rhabditoidea</taxon>
        <taxon>Rhabditidae</taxon>
        <taxon>Peloderinae</taxon>
        <taxon>Caenorhabditis</taxon>
    </lineage>
</organism>
<sequence>MKIRSLIRVRLTRFFPSDRYIKNRCSGADGVLIDFEKKEDKVDDYKLSSFHRLKNSKFSLPKLLVDPVTTNSNQWIPRLIEEKSVDGVAMRNFTDDVISLDNEIFTMIWDTREQRITHSIISYHRINDCDIMWNSSIRTAVQDSLEHDIQPLAARTLRFRDYETAVQEFEILRQIGFTGAVIRNPNLIEMTNEIFEK</sequence>
<evidence type="ECO:0000313" key="1">
    <source>
        <dbReference type="EMBL" id="CAA90768.1"/>
    </source>
</evidence>
<name>Q21904_CAEEL</name>
<dbReference type="OrthoDB" id="5786296at2759"/>
<dbReference type="Bgee" id="WBGene00011203">
    <property type="expression patterns" value="Expressed in adult organism and 3 other cell types or tissues"/>
</dbReference>
<accession>Q21904</accession>
<evidence type="ECO:0000313" key="2">
    <source>
        <dbReference type="Proteomes" id="UP000001940"/>
    </source>
</evidence>
<dbReference type="WormBase" id="R10E4.7">
    <property type="protein sequence ID" value="CE03561"/>
    <property type="gene ID" value="WBGene00011203"/>
</dbReference>
<dbReference type="EMBL" id="BX284603">
    <property type="protein sequence ID" value="CAA90768.1"/>
    <property type="molecule type" value="Genomic_DNA"/>
</dbReference>
<dbReference type="UCSC" id="R10E4.7">
    <property type="organism name" value="c. elegans"/>
</dbReference>